<feature type="transmembrane region" description="Helical" evidence="1">
    <location>
        <begin position="20"/>
        <end position="42"/>
    </location>
</feature>
<feature type="transmembrane region" description="Helical" evidence="1">
    <location>
        <begin position="129"/>
        <end position="151"/>
    </location>
</feature>
<feature type="transmembrane region" description="Helical" evidence="1">
    <location>
        <begin position="252"/>
        <end position="271"/>
    </location>
</feature>
<evidence type="ECO:0000313" key="2">
    <source>
        <dbReference type="EMBL" id="QDS69708.1"/>
    </source>
</evidence>
<keyword evidence="1" id="KW-0472">Membrane</keyword>
<evidence type="ECO:0000313" key="3">
    <source>
        <dbReference type="Proteomes" id="UP000316270"/>
    </source>
</evidence>
<evidence type="ECO:0000256" key="1">
    <source>
        <dbReference type="SAM" id="Phobius"/>
    </source>
</evidence>
<protein>
    <recommendedName>
        <fullName evidence="4">DUF1774-domain-containing protein</fullName>
    </recommendedName>
</protein>
<name>A0A517L249_9PEZI</name>
<accession>A0A517L249</accession>
<dbReference type="OrthoDB" id="3342455at2759"/>
<feature type="transmembrane region" description="Helical" evidence="1">
    <location>
        <begin position="104"/>
        <end position="123"/>
    </location>
</feature>
<feature type="transmembrane region" description="Helical" evidence="1">
    <location>
        <begin position="71"/>
        <end position="92"/>
    </location>
</feature>
<dbReference type="PANTHER" id="PTHR37992:SF1">
    <property type="entry name" value="DUF1774-DOMAIN-CONTAINING PROTEIN"/>
    <property type="match status" value="1"/>
</dbReference>
<keyword evidence="1" id="KW-0812">Transmembrane</keyword>
<sequence length="297" mass="33557">MPEVTNPFREASSYSKNAILAYKILTPISWLVLVITSIFYAFEAPHEGRYHRRTIWSQNSHHHTPFALNRVIVSIYWVVLYILQIPYLASLFQTDNASLTLTTALNLAPWFISNNLLLFGFIHLWCRSYFWWAMLLVIINFFQLTMAYFRYSPKLSGDSRPAIITHIGVLAGPLAWSFVALYWDGAAAVHAHHFAARVVANIFIWTWAVYGGFYLVVFKDWSMGLCLSVLTAALGVSQFLTVIVAVQWIEAFIIMALLFIASVGIAAPGIFGKDVKRGDVVSEDRERAPLLASDESV</sequence>
<dbReference type="Proteomes" id="UP000316270">
    <property type="component" value="Chromosome 3"/>
</dbReference>
<dbReference type="EMBL" id="CP042187">
    <property type="protein sequence ID" value="QDS69708.1"/>
    <property type="molecule type" value="Genomic_DNA"/>
</dbReference>
<dbReference type="PANTHER" id="PTHR37992">
    <property type="entry name" value="EXPRESSED PROTEIN"/>
    <property type="match status" value="1"/>
</dbReference>
<keyword evidence="1" id="KW-1133">Transmembrane helix</keyword>
<evidence type="ECO:0008006" key="4">
    <source>
        <dbReference type="Google" id="ProtNLM"/>
    </source>
</evidence>
<dbReference type="Pfam" id="PF08611">
    <property type="entry name" value="DUF1774"/>
    <property type="match status" value="1"/>
</dbReference>
<organism evidence="2 3">
    <name type="scientific">Venturia effusa</name>
    <dbReference type="NCBI Taxonomy" id="50376"/>
    <lineage>
        <taxon>Eukaryota</taxon>
        <taxon>Fungi</taxon>
        <taxon>Dikarya</taxon>
        <taxon>Ascomycota</taxon>
        <taxon>Pezizomycotina</taxon>
        <taxon>Dothideomycetes</taxon>
        <taxon>Pleosporomycetidae</taxon>
        <taxon>Venturiales</taxon>
        <taxon>Venturiaceae</taxon>
        <taxon>Venturia</taxon>
    </lineage>
</organism>
<keyword evidence="3" id="KW-1185">Reference proteome</keyword>
<feature type="transmembrane region" description="Helical" evidence="1">
    <location>
        <begin position="195"/>
        <end position="217"/>
    </location>
</feature>
<gene>
    <name evidence="2" type="ORF">FKW77_009832</name>
</gene>
<dbReference type="STRING" id="50376.A0A517L249"/>
<dbReference type="AlphaFoldDB" id="A0A517L249"/>
<feature type="transmembrane region" description="Helical" evidence="1">
    <location>
        <begin position="224"/>
        <end position="246"/>
    </location>
</feature>
<dbReference type="InterPro" id="IPR013920">
    <property type="entry name" value="DUF1774_fun"/>
</dbReference>
<reference evidence="2 3" key="1">
    <citation type="submission" date="2019-07" db="EMBL/GenBank/DDBJ databases">
        <title>Finished genome of Venturia effusa.</title>
        <authorList>
            <person name="Young C.A."/>
            <person name="Cox M.P."/>
            <person name="Ganley A.R.D."/>
            <person name="David W.J."/>
        </authorList>
    </citation>
    <scope>NUCLEOTIDE SEQUENCE [LARGE SCALE GENOMIC DNA]</scope>
    <source>
        <strain evidence="3">albino</strain>
    </source>
</reference>
<proteinExistence type="predicted"/>
<feature type="transmembrane region" description="Helical" evidence="1">
    <location>
        <begin position="163"/>
        <end position="183"/>
    </location>
</feature>